<dbReference type="AlphaFoldDB" id="A0A023BVP3"/>
<sequence length="85" mass="9828">MFGNVLQQRYIADSTDYKSALSSFSKIIHFTPMAQICNLCYRAKKAILDSSAEPFDKLRTGLAELHFVFISLRQNTRIDAFLFFR</sequence>
<keyword evidence="2" id="KW-1185">Reference proteome</keyword>
<name>A0A023BVP3_9FLAO</name>
<accession>A0A023BVP3</accession>
<dbReference type="Proteomes" id="UP000023541">
    <property type="component" value="Unassembled WGS sequence"/>
</dbReference>
<evidence type="ECO:0000313" key="1">
    <source>
        <dbReference type="EMBL" id="EZH74092.1"/>
    </source>
</evidence>
<comment type="caution">
    <text evidence="1">The sequence shown here is derived from an EMBL/GenBank/DDBJ whole genome shotgun (WGS) entry which is preliminary data.</text>
</comment>
<reference evidence="1 2" key="1">
    <citation type="submission" date="2014-04" db="EMBL/GenBank/DDBJ databases">
        <title>Aquimarina sp. 22II-S11-z7 Genome Sequencing.</title>
        <authorList>
            <person name="Lai Q."/>
        </authorList>
    </citation>
    <scope>NUCLEOTIDE SEQUENCE [LARGE SCALE GENOMIC DNA]</scope>
    <source>
        <strain evidence="1 2">22II-S11-z7</strain>
    </source>
</reference>
<evidence type="ECO:0000313" key="2">
    <source>
        <dbReference type="Proteomes" id="UP000023541"/>
    </source>
</evidence>
<dbReference type="STRING" id="1317122.ATO12_14550"/>
<protein>
    <submittedName>
        <fullName evidence="1">Uncharacterized protein</fullName>
    </submittedName>
</protein>
<proteinExistence type="predicted"/>
<organism evidence="1 2">
    <name type="scientific">Aquimarina atlantica</name>
    <dbReference type="NCBI Taxonomy" id="1317122"/>
    <lineage>
        <taxon>Bacteria</taxon>
        <taxon>Pseudomonadati</taxon>
        <taxon>Bacteroidota</taxon>
        <taxon>Flavobacteriia</taxon>
        <taxon>Flavobacteriales</taxon>
        <taxon>Flavobacteriaceae</taxon>
        <taxon>Aquimarina</taxon>
    </lineage>
</organism>
<gene>
    <name evidence="1" type="ORF">ATO12_14550</name>
</gene>
<dbReference type="EMBL" id="AQRA01000004">
    <property type="protein sequence ID" value="EZH74092.1"/>
    <property type="molecule type" value="Genomic_DNA"/>
</dbReference>